<sequence length="80" mass="9352">MKDEHETKNTAIENPDLHRALRDLSERFNLTMTELSATVRILIQNQAGIKLYDEDEEKDSPVEEWKSALIKNEEIIKKNL</sequence>
<dbReference type="EMBL" id="CP017080">
    <property type="protein sequence ID" value="AOH55980.1"/>
    <property type="molecule type" value="Genomic_DNA"/>
</dbReference>
<gene>
    <name evidence="1" type="ORF">ABE28_016580</name>
</gene>
<dbReference type="STRING" id="264697.ABE28_016580"/>
<organism evidence="1 2">
    <name type="scientific">Peribacillus muralis</name>
    <dbReference type="NCBI Taxonomy" id="264697"/>
    <lineage>
        <taxon>Bacteria</taxon>
        <taxon>Bacillati</taxon>
        <taxon>Bacillota</taxon>
        <taxon>Bacilli</taxon>
        <taxon>Bacillales</taxon>
        <taxon>Bacillaceae</taxon>
        <taxon>Peribacillus</taxon>
    </lineage>
</organism>
<proteinExistence type="predicted"/>
<name>A0A1B3XRY4_9BACI</name>
<reference evidence="1 2" key="1">
    <citation type="submission" date="2016-08" db="EMBL/GenBank/DDBJ databases">
        <title>Complete genome sequence of Bacillus muralis G25-68, a strain with toxicity to nematodes.</title>
        <authorList>
            <person name="Zheng Z."/>
        </authorList>
    </citation>
    <scope>NUCLEOTIDE SEQUENCE [LARGE SCALE GENOMIC DNA]</scope>
    <source>
        <strain evidence="1 2">G25-68</strain>
    </source>
</reference>
<dbReference type="KEGG" id="bmur:ABE28_016580"/>
<keyword evidence="2" id="KW-1185">Reference proteome</keyword>
<dbReference type="RefSeq" id="WP_064465912.1">
    <property type="nucleotide sequence ID" value="NZ_CP017080.1"/>
</dbReference>
<dbReference type="AlphaFoldDB" id="A0A1B3XRY4"/>
<accession>A0A1B3XRY4</accession>
<dbReference type="Proteomes" id="UP000077926">
    <property type="component" value="Chromosome"/>
</dbReference>
<protein>
    <submittedName>
        <fullName evidence="1">Uncharacterized protein</fullName>
    </submittedName>
</protein>
<evidence type="ECO:0000313" key="2">
    <source>
        <dbReference type="Proteomes" id="UP000077926"/>
    </source>
</evidence>
<evidence type="ECO:0000313" key="1">
    <source>
        <dbReference type="EMBL" id="AOH55980.1"/>
    </source>
</evidence>